<accession>A0AAD8MNT7</accession>
<evidence type="ECO:0000256" key="1">
    <source>
        <dbReference type="SAM" id="Phobius"/>
    </source>
</evidence>
<reference evidence="2" key="1">
    <citation type="submission" date="2023-02" db="EMBL/GenBank/DDBJ databases">
        <title>Genome of toxic invasive species Heracleum sosnowskyi carries increased number of genes despite the absence of recent whole-genome duplications.</title>
        <authorList>
            <person name="Schelkunov M."/>
            <person name="Shtratnikova V."/>
            <person name="Makarenko M."/>
            <person name="Klepikova A."/>
            <person name="Omelchenko D."/>
            <person name="Novikova G."/>
            <person name="Obukhova E."/>
            <person name="Bogdanov V."/>
            <person name="Penin A."/>
            <person name="Logacheva M."/>
        </authorList>
    </citation>
    <scope>NUCLEOTIDE SEQUENCE</scope>
    <source>
        <strain evidence="2">Hsosn_3</strain>
        <tissue evidence="2">Leaf</tissue>
    </source>
</reference>
<dbReference type="Proteomes" id="UP001237642">
    <property type="component" value="Unassembled WGS sequence"/>
</dbReference>
<keyword evidence="3" id="KW-1185">Reference proteome</keyword>
<protein>
    <submittedName>
        <fullName evidence="2">Glycogen phosphorylase 1-like</fullName>
    </submittedName>
</protein>
<dbReference type="PANTHER" id="PTHR38364:SF1">
    <property type="entry name" value="OS04G0475300 PROTEIN"/>
    <property type="match status" value="1"/>
</dbReference>
<name>A0AAD8MNT7_9APIA</name>
<evidence type="ECO:0000313" key="2">
    <source>
        <dbReference type="EMBL" id="KAK1378708.1"/>
    </source>
</evidence>
<feature type="transmembrane region" description="Helical" evidence="1">
    <location>
        <begin position="122"/>
        <end position="141"/>
    </location>
</feature>
<keyword evidence="1" id="KW-0472">Membrane</keyword>
<dbReference type="AlphaFoldDB" id="A0AAD8MNT7"/>
<organism evidence="2 3">
    <name type="scientific">Heracleum sosnowskyi</name>
    <dbReference type="NCBI Taxonomy" id="360622"/>
    <lineage>
        <taxon>Eukaryota</taxon>
        <taxon>Viridiplantae</taxon>
        <taxon>Streptophyta</taxon>
        <taxon>Embryophyta</taxon>
        <taxon>Tracheophyta</taxon>
        <taxon>Spermatophyta</taxon>
        <taxon>Magnoliopsida</taxon>
        <taxon>eudicotyledons</taxon>
        <taxon>Gunneridae</taxon>
        <taxon>Pentapetalae</taxon>
        <taxon>asterids</taxon>
        <taxon>campanulids</taxon>
        <taxon>Apiales</taxon>
        <taxon>Apiaceae</taxon>
        <taxon>Apioideae</taxon>
        <taxon>apioid superclade</taxon>
        <taxon>Tordylieae</taxon>
        <taxon>Tordyliinae</taxon>
        <taxon>Heracleum</taxon>
    </lineage>
</organism>
<dbReference type="PANTHER" id="PTHR38364">
    <property type="entry name" value="OSJNBA0022H21.9 PROTEIN"/>
    <property type="match status" value="1"/>
</dbReference>
<gene>
    <name evidence="2" type="ORF">POM88_025452</name>
</gene>
<dbReference type="EMBL" id="JAUIZM010000006">
    <property type="protein sequence ID" value="KAK1378708.1"/>
    <property type="molecule type" value="Genomic_DNA"/>
</dbReference>
<sequence>MKNTKWEQRLQVLTHILTHPTTTPSLHSQILISTQLPSNYNLDYYPPILSSKSTQLKWTFSLFLNKVSRFGLPQTSWRSKCPYQIPPPLILAKGVEEAKWGDEEKREYVSKRMRKRRLGNNINPLIPILVPNMLLLSLLLWNPYPDEDW</sequence>
<comment type="caution">
    <text evidence="2">The sequence shown here is derived from an EMBL/GenBank/DDBJ whole genome shotgun (WGS) entry which is preliminary data.</text>
</comment>
<proteinExistence type="predicted"/>
<keyword evidence="1" id="KW-0812">Transmembrane</keyword>
<evidence type="ECO:0000313" key="3">
    <source>
        <dbReference type="Proteomes" id="UP001237642"/>
    </source>
</evidence>
<reference evidence="2" key="2">
    <citation type="submission" date="2023-05" db="EMBL/GenBank/DDBJ databases">
        <authorList>
            <person name="Schelkunov M.I."/>
        </authorList>
    </citation>
    <scope>NUCLEOTIDE SEQUENCE</scope>
    <source>
        <strain evidence="2">Hsosn_3</strain>
        <tissue evidence="2">Leaf</tissue>
    </source>
</reference>
<keyword evidence="1" id="KW-1133">Transmembrane helix</keyword>